<dbReference type="EMBL" id="LUUL01000062">
    <property type="protein sequence ID" value="OAI27721.1"/>
    <property type="molecule type" value="Genomic_DNA"/>
</dbReference>
<evidence type="ECO:0000256" key="1">
    <source>
        <dbReference type="ARBA" id="ARBA00004514"/>
    </source>
</evidence>
<keyword evidence="7" id="KW-1185">Reference proteome</keyword>
<name>A0A291IN93_9GAMM</name>
<evidence type="ECO:0000256" key="4">
    <source>
        <dbReference type="ARBA" id="ARBA00023186"/>
    </source>
</evidence>
<sequence>MPSAEAAGDEPDRSIDNYAAVLLDFKSRIQQCLANAEWDELPGILASRQAYLEHIASQPIPDERREWVKQIALSTLADDAEFLSKVEADKSAMAKQQQSLERGIRATQAYKST</sequence>
<evidence type="ECO:0000256" key="2">
    <source>
        <dbReference type="ARBA" id="ARBA00022490"/>
    </source>
</evidence>
<dbReference type="KEGG" id="mko:MKLM6_3546"/>
<comment type="subcellular location">
    <subcellularLocation>
        <location evidence="1">Cytoplasm</location>
        <location evidence="1">Cytosol</location>
    </subcellularLocation>
</comment>
<protein>
    <recommendedName>
        <fullName evidence="5">Flagellar protein FliT</fullName>
    </recommendedName>
</protein>
<keyword evidence="4" id="KW-0143">Chaperone</keyword>
<dbReference type="RefSeq" id="WP_054762672.1">
    <property type="nucleotide sequence ID" value="NZ_AP019777.1"/>
</dbReference>
<proteinExistence type="predicted"/>
<dbReference type="GO" id="GO:0044781">
    <property type="term" value="P:bacterial-type flagellum organization"/>
    <property type="evidence" value="ECO:0007669"/>
    <property type="project" value="UniProtKB-KW"/>
</dbReference>
<dbReference type="AlphaFoldDB" id="A0A291IN93"/>
<evidence type="ECO:0000313" key="7">
    <source>
        <dbReference type="Proteomes" id="UP000077734"/>
    </source>
</evidence>
<gene>
    <name evidence="6" type="ORF">A1356_08445</name>
</gene>
<keyword evidence="3" id="KW-1005">Bacterial flagellum biogenesis</keyword>
<accession>A0A291IN93</accession>
<evidence type="ECO:0000256" key="5">
    <source>
        <dbReference type="ARBA" id="ARBA00093797"/>
    </source>
</evidence>
<keyword evidence="2" id="KW-0963">Cytoplasm</keyword>
<evidence type="ECO:0000313" key="6">
    <source>
        <dbReference type="EMBL" id="OAI27721.1"/>
    </source>
</evidence>
<organism evidence="6 7">
    <name type="scientific">Methylomonas koyamae</name>
    <dbReference type="NCBI Taxonomy" id="702114"/>
    <lineage>
        <taxon>Bacteria</taxon>
        <taxon>Pseudomonadati</taxon>
        <taxon>Pseudomonadota</taxon>
        <taxon>Gammaproteobacteria</taxon>
        <taxon>Methylococcales</taxon>
        <taxon>Methylococcaceae</taxon>
        <taxon>Methylomonas</taxon>
    </lineage>
</organism>
<evidence type="ECO:0000256" key="3">
    <source>
        <dbReference type="ARBA" id="ARBA00022795"/>
    </source>
</evidence>
<dbReference type="InterPro" id="IPR008622">
    <property type="entry name" value="FliT"/>
</dbReference>
<dbReference type="Pfam" id="PF05400">
    <property type="entry name" value="FliT"/>
    <property type="match status" value="1"/>
</dbReference>
<dbReference type="Proteomes" id="UP000077734">
    <property type="component" value="Unassembled WGS sequence"/>
</dbReference>
<comment type="caution">
    <text evidence="6">The sequence shown here is derived from an EMBL/GenBank/DDBJ whole genome shotgun (WGS) entry which is preliminary data.</text>
</comment>
<reference evidence="6 7" key="1">
    <citation type="submission" date="2016-03" db="EMBL/GenBank/DDBJ databases">
        <authorList>
            <person name="Heylen K."/>
            <person name="De Vos P."/>
            <person name="Vekeman B."/>
        </authorList>
    </citation>
    <scope>NUCLEOTIDE SEQUENCE [LARGE SCALE GENOMIC DNA]</scope>
    <source>
        <strain evidence="6 7">R-49807</strain>
    </source>
</reference>